<proteinExistence type="predicted"/>
<dbReference type="eggNOG" id="COG2995">
    <property type="taxonomic scope" value="Bacteria"/>
</dbReference>
<evidence type="ECO:0000313" key="2">
    <source>
        <dbReference type="EMBL" id="ETX16438.1"/>
    </source>
</evidence>
<feature type="transmembrane region" description="Helical" evidence="1">
    <location>
        <begin position="118"/>
        <end position="137"/>
    </location>
</feature>
<keyword evidence="1" id="KW-0472">Membrane</keyword>
<evidence type="ECO:0000313" key="3">
    <source>
        <dbReference type="Proteomes" id="UP000022447"/>
    </source>
</evidence>
<name>X7EMT1_9RHOB</name>
<reference evidence="2 3" key="1">
    <citation type="submission" date="2014-01" db="EMBL/GenBank/DDBJ databases">
        <title>Roseivivax halodurans JCM 10272 Genome Sequencing.</title>
        <authorList>
            <person name="Lai Q."/>
            <person name="Li G."/>
            <person name="Shao Z."/>
        </authorList>
    </citation>
    <scope>NUCLEOTIDE SEQUENCE [LARGE SCALE GENOMIC DNA]</scope>
    <source>
        <strain evidence="2 3">JCM 10272</strain>
    </source>
</reference>
<keyword evidence="1" id="KW-0812">Transmembrane</keyword>
<keyword evidence="1" id="KW-1133">Transmembrane helix</keyword>
<feature type="transmembrane region" description="Helical" evidence="1">
    <location>
        <begin position="83"/>
        <end position="106"/>
    </location>
</feature>
<dbReference type="AlphaFoldDB" id="X7EMT1"/>
<dbReference type="EMBL" id="JALZ01000001">
    <property type="protein sequence ID" value="ETX16438.1"/>
    <property type="molecule type" value="Genomic_DNA"/>
</dbReference>
<comment type="caution">
    <text evidence="2">The sequence shown here is derived from an EMBL/GenBank/DDBJ whole genome shotgun (WGS) entry which is preliminary data.</text>
</comment>
<accession>X7EMT1</accession>
<organism evidence="2 3">
    <name type="scientific">Roseivivax halodurans JCM 10272</name>
    <dbReference type="NCBI Taxonomy" id="1449350"/>
    <lineage>
        <taxon>Bacteria</taxon>
        <taxon>Pseudomonadati</taxon>
        <taxon>Pseudomonadota</taxon>
        <taxon>Alphaproteobacteria</taxon>
        <taxon>Rhodobacterales</taxon>
        <taxon>Roseobacteraceae</taxon>
        <taxon>Roseivivax</taxon>
    </lineage>
</organism>
<gene>
    <name evidence="2" type="ORF">OCH239_00960</name>
</gene>
<keyword evidence="3" id="KW-1185">Reference proteome</keyword>
<dbReference type="InterPro" id="IPR007498">
    <property type="entry name" value="PqiA-like"/>
</dbReference>
<evidence type="ECO:0000256" key="1">
    <source>
        <dbReference type="SAM" id="Phobius"/>
    </source>
</evidence>
<dbReference type="Pfam" id="PF04403">
    <property type="entry name" value="PqiA"/>
    <property type="match status" value="1"/>
</dbReference>
<protein>
    <submittedName>
        <fullName evidence="2">Paraquat-inducible protein A</fullName>
    </submittedName>
</protein>
<sequence>MRIALIAALALLYPVAWVAPLLRAGLLPLFGLSEISVLSGLAALWDTDRALAILVALLAIAAPYLKLIGLLRDAIRPLGRASHTALVILGRLAMADVFLVAVYVAVAKGVGVGRVETAWGLYLFSFCVLASLALGHWRPER</sequence>
<dbReference type="PATRIC" id="fig|1449350.3.peg.194"/>
<feature type="transmembrane region" description="Helical" evidence="1">
    <location>
        <begin position="50"/>
        <end position="71"/>
    </location>
</feature>
<dbReference type="STRING" id="1449350.OCH239_00960"/>
<dbReference type="Proteomes" id="UP000022447">
    <property type="component" value="Unassembled WGS sequence"/>
</dbReference>